<sequence>MYTGFLHRCLLVVCLACLWWVSWSGNRAQAEDIDPYIRRYLQVTEPVALTVDEQGNSGLFSPNQFLEGKQLFQQHCLNCHVGGATLPAPQVSLSLSALKGAMPPRDNINALVAYMRQPMSYDGSELNFWCREVPETWLPDEQVNSIAAFILRAAQKAPGWGSKTFEKG</sequence>
<dbReference type="AlphaFoldDB" id="A0A7C3VQZ7"/>
<keyword evidence="7 12" id="KW-0479">Metal-binding</keyword>
<feature type="domain" description="Cytochrome c" evidence="13">
    <location>
        <begin position="63"/>
        <end position="154"/>
    </location>
</feature>
<dbReference type="Gene3D" id="1.10.760.10">
    <property type="entry name" value="Cytochrome c-like domain"/>
    <property type="match status" value="1"/>
</dbReference>
<dbReference type="PIRSF" id="PIRSF005890">
    <property type="entry name" value="Phot_II_cyt_c550"/>
    <property type="match status" value="1"/>
</dbReference>
<dbReference type="GO" id="GO:0022904">
    <property type="term" value="P:respiratory electron transport chain"/>
    <property type="evidence" value="ECO:0007669"/>
    <property type="project" value="InterPro"/>
</dbReference>
<evidence type="ECO:0000256" key="6">
    <source>
        <dbReference type="ARBA" id="ARBA00022617"/>
    </source>
</evidence>
<evidence type="ECO:0000256" key="7">
    <source>
        <dbReference type="ARBA" id="ARBA00022723"/>
    </source>
</evidence>
<organism evidence="14">
    <name type="scientific">Planktothricoides sp. SpSt-374</name>
    <dbReference type="NCBI Taxonomy" id="2282167"/>
    <lineage>
        <taxon>Bacteria</taxon>
        <taxon>Bacillati</taxon>
        <taxon>Cyanobacteriota</taxon>
        <taxon>Cyanophyceae</taxon>
        <taxon>Oscillatoriophycideae</taxon>
        <taxon>Oscillatoriales</taxon>
        <taxon>Oscillatoriaceae</taxon>
        <taxon>Planktothricoides</taxon>
    </lineage>
</organism>
<evidence type="ECO:0000256" key="1">
    <source>
        <dbReference type="ARBA" id="ARBA00001926"/>
    </source>
</evidence>
<keyword evidence="9 12" id="KW-0408">Iron</keyword>
<name>A0A7C3VQZ7_9CYAN</name>
<evidence type="ECO:0000256" key="10">
    <source>
        <dbReference type="ARBA" id="ARBA00023136"/>
    </source>
</evidence>
<dbReference type="GO" id="GO:0005506">
    <property type="term" value="F:iron ion binding"/>
    <property type="evidence" value="ECO:0007669"/>
    <property type="project" value="InterPro"/>
</dbReference>
<comment type="cofactor">
    <cofactor evidence="1">
        <name>heme c</name>
        <dbReference type="ChEBI" id="CHEBI:61717"/>
    </cofactor>
</comment>
<dbReference type="GO" id="GO:0020037">
    <property type="term" value="F:heme binding"/>
    <property type="evidence" value="ECO:0007669"/>
    <property type="project" value="InterPro"/>
</dbReference>
<keyword evidence="6 12" id="KW-0349">Heme</keyword>
<dbReference type="SUPFAM" id="SSF46626">
    <property type="entry name" value="Cytochrome c"/>
    <property type="match status" value="1"/>
</dbReference>
<comment type="similarity">
    <text evidence="3">Belongs to the cytochrome c family. PsbV subfamily.</text>
</comment>
<comment type="subcellular location">
    <subcellularLocation>
        <location evidence="2">Membrane</location>
        <topology evidence="2">Peripheral membrane protein</topology>
    </subcellularLocation>
</comment>
<evidence type="ECO:0000256" key="12">
    <source>
        <dbReference type="PROSITE-ProRule" id="PRU00433"/>
    </source>
</evidence>
<dbReference type="GO" id="GO:0015979">
    <property type="term" value="P:photosynthesis"/>
    <property type="evidence" value="ECO:0007669"/>
    <property type="project" value="UniProtKB-KW"/>
</dbReference>
<evidence type="ECO:0000256" key="8">
    <source>
        <dbReference type="ARBA" id="ARBA00022982"/>
    </source>
</evidence>
<evidence type="ECO:0000256" key="3">
    <source>
        <dbReference type="ARBA" id="ARBA00010433"/>
    </source>
</evidence>
<dbReference type="Pfam" id="PF14495">
    <property type="entry name" value="Cytochrom_C550"/>
    <property type="match status" value="1"/>
</dbReference>
<dbReference type="EMBL" id="DSPX01000040">
    <property type="protein sequence ID" value="HGF99874.1"/>
    <property type="molecule type" value="Genomic_DNA"/>
</dbReference>
<dbReference type="InterPro" id="IPR036909">
    <property type="entry name" value="Cyt_c-like_dom_sf"/>
</dbReference>
<evidence type="ECO:0000256" key="5">
    <source>
        <dbReference type="ARBA" id="ARBA00022531"/>
    </source>
</evidence>
<evidence type="ECO:0000256" key="9">
    <source>
        <dbReference type="ARBA" id="ARBA00023004"/>
    </source>
</evidence>
<evidence type="ECO:0000256" key="11">
    <source>
        <dbReference type="ARBA" id="ARBA00023276"/>
    </source>
</evidence>
<comment type="caution">
    <text evidence="14">The sequence shown here is derived from an EMBL/GenBank/DDBJ whole genome shotgun (WGS) entry which is preliminary data.</text>
</comment>
<proteinExistence type="inferred from homology"/>
<keyword evidence="8" id="KW-0249">Electron transport</keyword>
<keyword evidence="10" id="KW-0472">Membrane</keyword>
<keyword evidence="5" id="KW-0602">Photosynthesis</keyword>
<dbReference type="GO" id="GO:0009055">
    <property type="term" value="F:electron transfer activity"/>
    <property type="evidence" value="ECO:0007669"/>
    <property type="project" value="InterPro"/>
</dbReference>
<evidence type="ECO:0000259" key="13">
    <source>
        <dbReference type="PROSITE" id="PS51007"/>
    </source>
</evidence>
<dbReference type="InterPro" id="IPR009056">
    <property type="entry name" value="Cyt_c-like_dom"/>
</dbReference>
<evidence type="ECO:0000313" key="14">
    <source>
        <dbReference type="EMBL" id="HGF99874.1"/>
    </source>
</evidence>
<protein>
    <submittedName>
        <fullName evidence="14">Photosystem II cytochrome PsbV2</fullName>
    </submittedName>
</protein>
<keyword evidence="11" id="KW-0604">Photosystem II</keyword>
<dbReference type="GO" id="GO:0009523">
    <property type="term" value="C:photosystem II"/>
    <property type="evidence" value="ECO:0007669"/>
    <property type="project" value="UniProtKB-KW"/>
</dbReference>
<evidence type="ECO:0000256" key="2">
    <source>
        <dbReference type="ARBA" id="ARBA00004170"/>
    </source>
</evidence>
<dbReference type="InterPro" id="IPR016003">
    <property type="entry name" value="PsbV_cyt_c550-like"/>
</dbReference>
<dbReference type="PROSITE" id="PS51007">
    <property type="entry name" value="CYTC"/>
    <property type="match status" value="1"/>
</dbReference>
<accession>A0A7C3VQZ7</accession>
<dbReference type="InterPro" id="IPR029490">
    <property type="entry name" value="Cytochrom_C550"/>
</dbReference>
<evidence type="ECO:0000256" key="4">
    <source>
        <dbReference type="ARBA" id="ARBA00022448"/>
    </source>
</evidence>
<keyword evidence="4" id="KW-0813">Transport</keyword>
<dbReference type="NCBIfam" id="TIGR03046">
    <property type="entry name" value="PS_II_psbV2"/>
    <property type="match status" value="1"/>
</dbReference>
<gene>
    <name evidence="14" type="ORF">ENR15_04200</name>
</gene>
<reference evidence="14" key="1">
    <citation type="journal article" date="2020" name="mSystems">
        <title>Genome- and Community-Level Interaction Insights into Carbon Utilization and Element Cycling Functions of Hydrothermarchaeota in Hydrothermal Sediment.</title>
        <authorList>
            <person name="Zhou Z."/>
            <person name="Liu Y."/>
            <person name="Xu W."/>
            <person name="Pan J."/>
            <person name="Luo Z.H."/>
            <person name="Li M."/>
        </authorList>
    </citation>
    <scope>NUCLEOTIDE SEQUENCE [LARGE SCALE GENOMIC DNA]</scope>
    <source>
        <strain evidence="14">SpSt-374</strain>
    </source>
</reference>